<keyword evidence="1 2" id="KW-0193">Cuticle</keyword>
<proteinExistence type="predicted"/>
<dbReference type="PANTHER" id="PTHR12236:SF95">
    <property type="entry name" value="CUTICULAR PROTEIN 76BD, ISOFORM C-RELATED"/>
    <property type="match status" value="1"/>
</dbReference>
<dbReference type="GO" id="GO:0005615">
    <property type="term" value="C:extracellular space"/>
    <property type="evidence" value="ECO:0007669"/>
    <property type="project" value="TreeGrafter"/>
</dbReference>
<comment type="caution">
    <text evidence="4">The sequence shown here is derived from an EMBL/GenBank/DDBJ whole genome shotgun (WGS) entry which is preliminary data.</text>
</comment>
<evidence type="ECO:0000313" key="5">
    <source>
        <dbReference type="Proteomes" id="UP001151699"/>
    </source>
</evidence>
<dbReference type="GO" id="GO:0042302">
    <property type="term" value="F:structural constituent of cuticle"/>
    <property type="evidence" value="ECO:0007669"/>
    <property type="project" value="UniProtKB-UniRule"/>
</dbReference>
<keyword evidence="5" id="KW-1185">Reference proteome</keyword>
<dbReference type="PRINTS" id="PR00947">
    <property type="entry name" value="CUTICLE"/>
</dbReference>
<dbReference type="Proteomes" id="UP001151699">
    <property type="component" value="Chromosome B"/>
</dbReference>
<organism evidence="4 5">
    <name type="scientific">Pseudolycoriella hygida</name>
    <dbReference type="NCBI Taxonomy" id="35572"/>
    <lineage>
        <taxon>Eukaryota</taxon>
        <taxon>Metazoa</taxon>
        <taxon>Ecdysozoa</taxon>
        <taxon>Arthropoda</taxon>
        <taxon>Hexapoda</taxon>
        <taxon>Insecta</taxon>
        <taxon>Pterygota</taxon>
        <taxon>Neoptera</taxon>
        <taxon>Endopterygota</taxon>
        <taxon>Diptera</taxon>
        <taxon>Nematocera</taxon>
        <taxon>Sciaroidea</taxon>
        <taxon>Sciaridae</taxon>
        <taxon>Pseudolycoriella</taxon>
    </lineage>
</organism>
<evidence type="ECO:0000256" key="3">
    <source>
        <dbReference type="SAM" id="SignalP"/>
    </source>
</evidence>
<dbReference type="InterPro" id="IPR051217">
    <property type="entry name" value="Insect_Cuticle_Struc_Prot"/>
</dbReference>
<gene>
    <name evidence="4" type="primary">Ccp84Ab_1</name>
    <name evidence="4" type="ORF">Bhyg_05616</name>
</gene>
<protein>
    <submittedName>
        <fullName evidence="4">Cuticle protein</fullName>
    </submittedName>
</protein>
<dbReference type="InterPro" id="IPR031311">
    <property type="entry name" value="CHIT_BIND_RR_consensus"/>
</dbReference>
<evidence type="ECO:0000256" key="1">
    <source>
        <dbReference type="ARBA" id="ARBA00022460"/>
    </source>
</evidence>
<dbReference type="OrthoDB" id="8195312at2759"/>
<dbReference type="PANTHER" id="PTHR12236">
    <property type="entry name" value="STRUCTURAL CONTITUENT OF CUTICLE"/>
    <property type="match status" value="1"/>
</dbReference>
<feature type="signal peptide" evidence="3">
    <location>
        <begin position="1"/>
        <end position="18"/>
    </location>
</feature>
<dbReference type="AlphaFoldDB" id="A0A9Q0MZ94"/>
<dbReference type="Pfam" id="PF00379">
    <property type="entry name" value="Chitin_bind_4"/>
    <property type="match status" value="1"/>
</dbReference>
<dbReference type="PROSITE" id="PS00233">
    <property type="entry name" value="CHIT_BIND_RR_1"/>
    <property type="match status" value="1"/>
</dbReference>
<sequence length="127" mass="13832">MSSYYITIVLAVMSVASCGHYPPGYSYAKFSGPVSGPEKEIVVSHGDDHHGHGHTVDYVAKPDYHFAYGVEDPKSKVSQSRKETRHGDAVHGEYSVVDPDGVLRTVKYTADKKNGFQAEVITSGTDK</sequence>
<dbReference type="InterPro" id="IPR000618">
    <property type="entry name" value="Insect_cuticle"/>
</dbReference>
<dbReference type="EMBL" id="WJQU01000002">
    <property type="protein sequence ID" value="KAJ6640685.1"/>
    <property type="molecule type" value="Genomic_DNA"/>
</dbReference>
<name>A0A9Q0MZ94_9DIPT</name>
<keyword evidence="3" id="KW-0732">Signal</keyword>
<dbReference type="PROSITE" id="PS51155">
    <property type="entry name" value="CHIT_BIND_RR_2"/>
    <property type="match status" value="1"/>
</dbReference>
<evidence type="ECO:0000313" key="4">
    <source>
        <dbReference type="EMBL" id="KAJ6640685.1"/>
    </source>
</evidence>
<reference evidence="4" key="1">
    <citation type="submission" date="2022-07" db="EMBL/GenBank/DDBJ databases">
        <authorList>
            <person name="Trinca V."/>
            <person name="Uliana J.V.C."/>
            <person name="Torres T.T."/>
            <person name="Ward R.J."/>
            <person name="Monesi N."/>
        </authorList>
    </citation>
    <scope>NUCLEOTIDE SEQUENCE</scope>
    <source>
        <strain evidence="4">HSMRA1968</strain>
        <tissue evidence="4">Whole embryos</tissue>
    </source>
</reference>
<evidence type="ECO:0000256" key="2">
    <source>
        <dbReference type="PROSITE-ProRule" id="PRU00497"/>
    </source>
</evidence>
<accession>A0A9Q0MZ94</accession>
<feature type="chain" id="PRO_5040163718" evidence="3">
    <location>
        <begin position="19"/>
        <end position="127"/>
    </location>
</feature>
<dbReference type="GO" id="GO:0031012">
    <property type="term" value="C:extracellular matrix"/>
    <property type="evidence" value="ECO:0007669"/>
    <property type="project" value="TreeGrafter"/>
</dbReference>